<keyword evidence="1" id="KW-0812">Transmembrane</keyword>
<proteinExistence type="predicted"/>
<name>A0A7Y7XF43_9PSED</name>
<dbReference type="GO" id="GO:0005886">
    <property type="term" value="C:plasma membrane"/>
    <property type="evidence" value="ECO:0007669"/>
    <property type="project" value="InterPro"/>
</dbReference>
<sequence>MARGSTQVRQEGILDMAIDLLLALVVGVVIYLFYAVINPEKF</sequence>
<reference evidence="2 3" key="1">
    <citation type="submission" date="2020-04" db="EMBL/GenBank/DDBJ databases">
        <title>Molecular characterization of pseudomonads from Agaricus bisporus reveal novel blotch 2 pathogens in Western Europe.</title>
        <authorList>
            <person name="Taparia T."/>
            <person name="Krijger M."/>
            <person name="Haynes E."/>
            <person name="Elpinstone J.G."/>
            <person name="Noble R."/>
            <person name="Van Der Wolf J."/>
        </authorList>
    </citation>
    <scope>NUCLEOTIDE SEQUENCE [LARGE SCALE GENOMIC DNA]</scope>
    <source>
        <strain evidence="2 3">H7001</strain>
    </source>
</reference>
<gene>
    <name evidence="2" type="primary">kdpF</name>
    <name evidence="2" type="ORF">HX882_22610</name>
</gene>
<dbReference type="EMBL" id="JACAQB010000016">
    <property type="protein sequence ID" value="NWB98690.1"/>
    <property type="molecule type" value="Genomic_DNA"/>
</dbReference>
<comment type="caution">
    <text evidence="2">The sequence shown here is derived from an EMBL/GenBank/DDBJ whole genome shotgun (WGS) entry which is preliminary data.</text>
</comment>
<dbReference type="GO" id="GO:0008556">
    <property type="term" value="F:P-type potassium transmembrane transporter activity"/>
    <property type="evidence" value="ECO:0007669"/>
    <property type="project" value="InterPro"/>
</dbReference>
<feature type="transmembrane region" description="Helical" evidence="1">
    <location>
        <begin position="12"/>
        <end position="37"/>
    </location>
</feature>
<organism evidence="2 3">
    <name type="scientific">Pseudomonas gingeri</name>
    <dbReference type="NCBI Taxonomy" id="117681"/>
    <lineage>
        <taxon>Bacteria</taxon>
        <taxon>Pseudomonadati</taxon>
        <taxon>Pseudomonadota</taxon>
        <taxon>Gammaproteobacteria</taxon>
        <taxon>Pseudomonadales</taxon>
        <taxon>Pseudomonadaceae</taxon>
        <taxon>Pseudomonas</taxon>
    </lineage>
</organism>
<dbReference type="InterPro" id="IPR011726">
    <property type="entry name" value="KdpF"/>
</dbReference>
<evidence type="ECO:0000313" key="3">
    <source>
        <dbReference type="Proteomes" id="UP000539985"/>
    </source>
</evidence>
<keyword evidence="1" id="KW-1133">Transmembrane helix</keyword>
<evidence type="ECO:0000313" key="2">
    <source>
        <dbReference type="EMBL" id="NWB98690.1"/>
    </source>
</evidence>
<keyword evidence="1" id="KW-0472">Membrane</keyword>
<evidence type="ECO:0000256" key="1">
    <source>
        <dbReference type="SAM" id="Phobius"/>
    </source>
</evidence>
<dbReference type="AlphaFoldDB" id="A0A7Y7XF43"/>
<accession>A0A7Y7XF43</accession>
<dbReference type="NCBIfam" id="TIGR02115">
    <property type="entry name" value="potass_kdpF"/>
    <property type="match status" value="1"/>
</dbReference>
<dbReference type="Proteomes" id="UP000539985">
    <property type="component" value="Unassembled WGS sequence"/>
</dbReference>
<protein>
    <submittedName>
        <fullName evidence="2">K(+)-transporting ATPase subunit F</fullName>
    </submittedName>
</protein>
<dbReference type="Pfam" id="PF09604">
    <property type="entry name" value="Potass_KdpF"/>
    <property type="match status" value="1"/>
</dbReference>